<dbReference type="WBParaSite" id="PTRK_0000470800.1">
    <property type="protein sequence ID" value="PTRK_0000470800.1"/>
    <property type="gene ID" value="PTRK_0000470800"/>
</dbReference>
<name>A0A0N4ZAZ4_PARTI</name>
<dbReference type="InterPro" id="IPR019399">
    <property type="entry name" value="Parkin_co-regulated_protein"/>
</dbReference>
<organism evidence="1 2">
    <name type="scientific">Parastrongyloides trichosuri</name>
    <name type="common">Possum-specific nematode worm</name>
    <dbReference type="NCBI Taxonomy" id="131310"/>
    <lineage>
        <taxon>Eukaryota</taxon>
        <taxon>Metazoa</taxon>
        <taxon>Ecdysozoa</taxon>
        <taxon>Nematoda</taxon>
        <taxon>Chromadorea</taxon>
        <taxon>Rhabditida</taxon>
        <taxon>Tylenchina</taxon>
        <taxon>Panagrolaimomorpha</taxon>
        <taxon>Strongyloidoidea</taxon>
        <taxon>Strongyloididae</taxon>
        <taxon>Parastrongyloides</taxon>
    </lineage>
</organism>
<dbReference type="GO" id="GO:0030544">
    <property type="term" value="F:Hsp70 protein binding"/>
    <property type="evidence" value="ECO:0007669"/>
    <property type="project" value="TreeGrafter"/>
</dbReference>
<dbReference type="STRING" id="131310.A0A0N4ZAZ4"/>
<dbReference type="GO" id="GO:0051879">
    <property type="term" value="F:Hsp90 protein binding"/>
    <property type="evidence" value="ECO:0007669"/>
    <property type="project" value="TreeGrafter"/>
</dbReference>
<proteinExistence type="predicted"/>
<dbReference type="Proteomes" id="UP000038045">
    <property type="component" value="Unplaced"/>
</dbReference>
<protein>
    <submittedName>
        <fullName evidence="2">Parkin co-regulated protein</fullName>
    </submittedName>
</protein>
<accession>A0A0N4ZAZ4</accession>
<dbReference type="PANTHER" id="PTHR21207">
    <property type="entry name" value="PARKIN COREGULATED GENE PROTEIN PARK2 COREGULATED"/>
    <property type="match status" value="1"/>
</dbReference>
<evidence type="ECO:0000313" key="2">
    <source>
        <dbReference type="WBParaSite" id="PTRK_0000470800.1"/>
    </source>
</evidence>
<dbReference type="AlphaFoldDB" id="A0A0N4ZAZ4"/>
<sequence>MPTRSKSAHIFLSPEDTIIINEKNTNFIKDNKRSQIVYEKQRSKIKLVPAFSIQSMQKNSEVFTLPRKYTGIKYSKNDNMDDVAKSMINRFKEAYINRQLPLQIVDGVKKKSIIWNIKLEDLDMLNLKKLFQISSLGLPCTENFYETVALEAFESLICLSAAKYILFQILTEVVMAIRKALDYGNNEKKIKILNLIIKITKIKNIGKSLLPYYKQLLAPLRQPYSKMSFLTNGKETKNDSNYQLSHYIHKTLVALEESGGRNALVNICYVVPHYQSIYHYQ</sequence>
<dbReference type="Pfam" id="PF10274">
    <property type="entry name" value="ParcG"/>
    <property type="match status" value="1"/>
</dbReference>
<keyword evidence="1" id="KW-1185">Reference proteome</keyword>
<dbReference type="PANTHER" id="PTHR21207:SF2">
    <property type="entry name" value="PARKIN COREGULATED GENE PROTEIN"/>
    <property type="match status" value="1"/>
</dbReference>
<reference evidence="2" key="1">
    <citation type="submission" date="2017-02" db="UniProtKB">
        <authorList>
            <consortium name="WormBaseParasite"/>
        </authorList>
    </citation>
    <scope>IDENTIFICATION</scope>
</reference>
<evidence type="ECO:0000313" key="1">
    <source>
        <dbReference type="Proteomes" id="UP000038045"/>
    </source>
</evidence>